<organism evidence="1">
    <name type="scientific">Clostridium botulinum B str. Osaka05</name>
    <dbReference type="NCBI Taxonomy" id="1407017"/>
    <lineage>
        <taxon>Bacteria</taxon>
        <taxon>Bacillati</taxon>
        <taxon>Bacillota</taxon>
        <taxon>Clostridia</taxon>
        <taxon>Eubacteriales</taxon>
        <taxon>Clostridiaceae</taxon>
        <taxon>Clostridium</taxon>
    </lineage>
</organism>
<dbReference type="AlphaFoldDB" id="A0A060N6J7"/>
<evidence type="ECO:0000313" key="1">
    <source>
        <dbReference type="EMBL" id="BAO05250.1"/>
    </source>
</evidence>
<dbReference type="RefSeq" id="WP_030032461.1">
    <property type="nucleotide sequence ID" value="NZ_BA000059.1"/>
</dbReference>
<sequence>MNSREILTIIKKYDLDKEDLDMIEDFLKNCSNNIREIKNILELLGYDYIYKDILNNKKSKLKLNRFQKKMYYRKLNHLRKIKRYMPSWVYGIDFQSGKINYWDRHYINDKYLKKCSNKKIRHTKIGEEDFNLKGCSYKQKFDYWGEISDKI</sequence>
<proteinExistence type="predicted"/>
<dbReference type="Proteomes" id="UP000054164">
    <property type="component" value="Unassembled WGS sequence"/>
</dbReference>
<protein>
    <submittedName>
        <fullName evidence="1">Uncharacterized protein</fullName>
    </submittedName>
</protein>
<dbReference type="EMBL" id="BA000059">
    <property type="protein sequence ID" value="BAO05250.1"/>
    <property type="molecule type" value="Genomic_DNA"/>
</dbReference>
<gene>
    <name evidence="1" type="ORF">CBO05P2_225</name>
</gene>
<dbReference type="HOGENOM" id="CLU_1728161_0_0_9"/>
<name>A0A060N6J7_CLOBO</name>
<accession>A0A060N6J7</accession>
<reference evidence="1" key="1">
    <citation type="submission" date="2013-10" db="EMBL/GenBank/DDBJ databases">
        <title>Draft genome sequence of Clostridium botulinum type B strain Osaka05.</title>
        <authorList>
            <person name="Sakaguchi Y."/>
            <person name="Hosomi K."/>
            <person name="Uchiyama J."/>
            <person name="Ogura Y."/>
            <person name="Sakaguchi M."/>
            <person name="Kohda T."/>
            <person name="Mukamoto M."/>
            <person name="Misawa N."/>
            <person name="Matsuzaki S."/>
            <person name="Hayashi T."/>
            <person name="Kozaki S."/>
        </authorList>
    </citation>
    <scope>NUCLEOTIDE SEQUENCE</scope>
    <source>
        <strain evidence="1">Osaka05</strain>
    </source>
</reference>